<dbReference type="CDD" id="cd14014">
    <property type="entry name" value="STKc_PknB_like"/>
    <property type="match status" value="1"/>
</dbReference>
<dbReference type="InterPro" id="IPR011009">
    <property type="entry name" value="Kinase-like_dom_sf"/>
</dbReference>
<gene>
    <name evidence="11" type="ORF">M8T91_05030</name>
</gene>
<proteinExistence type="inferred from homology"/>
<evidence type="ECO:0000313" key="12">
    <source>
        <dbReference type="Proteomes" id="UP001321520"/>
    </source>
</evidence>
<keyword evidence="5 11" id="KW-0418">Kinase</keyword>
<keyword evidence="9" id="KW-1133">Transmembrane helix</keyword>
<dbReference type="InterPro" id="IPR000719">
    <property type="entry name" value="Prot_kinase_dom"/>
</dbReference>
<dbReference type="PANTHER" id="PTHR43671">
    <property type="entry name" value="SERINE/THREONINE-PROTEIN KINASE NEK"/>
    <property type="match status" value="1"/>
</dbReference>
<dbReference type="GO" id="GO:0016301">
    <property type="term" value="F:kinase activity"/>
    <property type="evidence" value="ECO:0007669"/>
    <property type="project" value="UniProtKB-KW"/>
</dbReference>
<keyword evidence="9" id="KW-0472">Membrane</keyword>
<dbReference type="PROSITE" id="PS00108">
    <property type="entry name" value="PROTEIN_KINASE_ST"/>
    <property type="match status" value="1"/>
</dbReference>
<dbReference type="Gene3D" id="1.25.40.10">
    <property type="entry name" value="Tetratricopeptide repeat domain"/>
    <property type="match status" value="1"/>
</dbReference>
<dbReference type="Gene3D" id="3.30.200.20">
    <property type="entry name" value="Phosphorylase Kinase, domain 1"/>
    <property type="match status" value="1"/>
</dbReference>
<dbReference type="Proteomes" id="UP001321520">
    <property type="component" value="Chromosome"/>
</dbReference>
<dbReference type="InterPro" id="IPR019734">
    <property type="entry name" value="TPR_rpt"/>
</dbReference>
<name>A0ABY9EFK0_9GAMM</name>
<dbReference type="PROSITE" id="PS00107">
    <property type="entry name" value="PROTEIN_KINASE_ATP"/>
    <property type="match status" value="1"/>
</dbReference>
<dbReference type="InterPro" id="IPR017441">
    <property type="entry name" value="Protein_kinase_ATP_BS"/>
</dbReference>
<keyword evidence="3" id="KW-0808">Transferase</keyword>
<keyword evidence="7" id="KW-0802">TPR repeat</keyword>
<dbReference type="EMBL" id="CP098023">
    <property type="protein sequence ID" value="WKD50791.1"/>
    <property type="molecule type" value="Genomic_DNA"/>
</dbReference>
<dbReference type="InterPro" id="IPR008271">
    <property type="entry name" value="Ser/Thr_kinase_AS"/>
</dbReference>
<keyword evidence="4 8" id="KW-0547">Nucleotide-binding</keyword>
<organism evidence="11 12">
    <name type="scientific">Microbulbifer spongiae</name>
    <dbReference type="NCBI Taxonomy" id="2944933"/>
    <lineage>
        <taxon>Bacteria</taxon>
        <taxon>Pseudomonadati</taxon>
        <taxon>Pseudomonadota</taxon>
        <taxon>Gammaproteobacteria</taxon>
        <taxon>Cellvibrionales</taxon>
        <taxon>Microbulbiferaceae</taxon>
        <taxon>Microbulbifer</taxon>
    </lineage>
</organism>
<dbReference type="PANTHER" id="PTHR43671:SF13">
    <property type="entry name" value="SERINE_THREONINE-PROTEIN KINASE NEK2"/>
    <property type="match status" value="1"/>
</dbReference>
<evidence type="ECO:0000256" key="3">
    <source>
        <dbReference type="ARBA" id="ARBA00022679"/>
    </source>
</evidence>
<evidence type="ECO:0000256" key="7">
    <source>
        <dbReference type="PROSITE-ProRule" id="PRU00339"/>
    </source>
</evidence>
<dbReference type="Gene3D" id="1.10.510.10">
    <property type="entry name" value="Transferase(Phosphotransferase) domain 1"/>
    <property type="match status" value="1"/>
</dbReference>
<dbReference type="SMART" id="SM00028">
    <property type="entry name" value="TPR"/>
    <property type="match status" value="4"/>
</dbReference>
<dbReference type="SMART" id="SM00220">
    <property type="entry name" value="S_TKc"/>
    <property type="match status" value="1"/>
</dbReference>
<feature type="domain" description="Protein kinase" evidence="10">
    <location>
        <begin position="9"/>
        <end position="273"/>
    </location>
</feature>
<feature type="transmembrane region" description="Helical" evidence="9">
    <location>
        <begin position="296"/>
        <end position="313"/>
    </location>
</feature>
<protein>
    <recommendedName>
        <fullName evidence="2">non-specific serine/threonine protein kinase</fullName>
        <ecNumber evidence="2">2.7.11.1</ecNumber>
    </recommendedName>
</protein>
<reference evidence="11 12" key="1">
    <citation type="submission" date="2022-05" db="EMBL/GenBank/DDBJ databases">
        <title>Microbulbifer sp. nov., isolated from sponge.</title>
        <authorList>
            <person name="Gao L."/>
        </authorList>
    </citation>
    <scope>NUCLEOTIDE SEQUENCE [LARGE SCALE GENOMIC DNA]</scope>
    <source>
        <strain evidence="11 12">MI-G</strain>
    </source>
</reference>
<dbReference type="Pfam" id="PF14559">
    <property type="entry name" value="TPR_19"/>
    <property type="match status" value="1"/>
</dbReference>
<feature type="binding site" evidence="8">
    <location>
        <position position="38"/>
    </location>
    <ligand>
        <name>ATP</name>
        <dbReference type="ChEBI" id="CHEBI:30616"/>
    </ligand>
</feature>
<evidence type="ECO:0000256" key="2">
    <source>
        <dbReference type="ARBA" id="ARBA00012513"/>
    </source>
</evidence>
<evidence type="ECO:0000256" key="5">
    <source>
        <dbReference type="ARBA" id="ARBA00022777"/>
    </source>
</evidence>
<evidence type="ECO:0000313" key="11">
    <source>
        <dbReference type="EMBL" id="WKD50791.1"/>
    </source>
</evidence>
<dbReference type="PROSITE" id="PS50011">
    <property type="entry name" value="PROTEIN_KINASE_DOM"/>
    <property type="match status" value="1"/>
</dbReference>
<evidence type="ECO:0000256" key="8">
    <source>
        <dbReference type="PROSITE-ProRule" id="PRU10141"/>
    </source>
</evidence>
<dbReference type="SUPFAM" id="SSF48452">
    <property type="entry name" value="TPR-like"/>
    <property type="match status" value="2"/>
</dbReference>
<dbReference type="RefSeq" id="WP_301417427.1">
    <property type="nucleotide sequence ID" value="NZ_CP098023.1"/>
</dbReference>
<dbReference type="SUPFAM" id="SSF56112">
    <property type="entry name" value="Protein kinase-like (PK-like)"/>
    <property type="match status" value="1"/>
</dbReference>
<evidence type="ECO:0000256" key="9">
    <source>
        <dbReference type="SAM" id="Phobius"/>
    </source>
</evidence>
<accession>A0ABY9EFK0</accession>
<dbReference type="InterPro" id="IPR050660">
    <property type="entry name" value="NEK_Ser/Thr_kinase"/>
</dbReference>
<feature type="repeat" description="TPR" evidence="7">
    <location>
        <begin position="669"/>
        <end position="702"/>
    </location>
</feature>
<dbReference type="Pfam" id="PF00069">
    <property type="entry name" value="Pkinase"/>
    <property type="match status" value="1"/>
</dbReference>
<evidence type="ECO:0000256" key="1">
    <source>
        <dbReference type="ARBA" id="ARBA00010886"/>
    </source>
</evidence>
<dbReference type="PROSITE" id="PS50005">
    <property type="entry name" value="TPR"/>
    <property type="match status" value="1"/>
</dbReference>
<evidence type="ECO:0000259" key="10">
    <source>
        <dbReference type="PROSITE" id="PS50011"/>
    </source>
</evidence>
<evidence type="ECO:0000256" key="6">
    <source>
        <dbReference type="ARBA" id="ARBA00022840"/>
    </source>
</evidence>
<dbReference type="InterPro" id="IPR011990">
    <property type="entry name" value="TPR-like_helical_dom_sf"/>
</dbReference>
<dbReference type="Pfam" id="PF13432">
    <property type="entry name" value="TPR_16"/>
    <property type="match status" value="1"/>
</dbReference>
<keyword evidence="6 8" id="KW-0067">ATP-binding</keyword>
<evidence type="ECO:0000256" key="4">
    <source>
        <dbReference type="ARBA" id="ARBA00022741"/>
    </source>
</evidence>
<comment type="similarity">
    <text evidence="1">Belongs to the protein kinase superfamily. NEK Ser/Thr protein kinase family. NIMA subfamily.</text>
</comment>
<keyword evidence="12" id="KW-1185">Reference proteome</keyword>
<sequence length="826" mass="92324">MDPKSIAGYRILEKVGCGGMGVVYRARDAVLDRDVALKYINSPSSCTDELVEGLIREAKIASSLKHPGIVAIYGFFREGPCIAMEYICGDPLSTLVTDGGINLNQIVNLALQVSEALHYAHRSGVVHADLKPSNIMLDSNGRARILDFGLSRWRLTEELRTVSYSGKHLQRLTGTIPYMSPELALGQPIDYRNDIFSLGCILFEMMTGQRPFDGSNPAAILNNLLNNMPQGIDILRQNVPEALASLVLNMLEKNPDRRLSSLADAIVVLKKFSIASSQTREKVKRRRYCRKWTRKGLPLALAFSVILALYWIFHPADAKHQVRVFLAQPENYQDGGGVPLDGVIWSSVVNGLHTLGSVQPLLRYQPSSKSENLAELAKDAGSDEWIFIRYQPNTSLNNIHLQRIRTEDSALLRQVYFTLPYSSKQQSAQAVFSQVLALYNDIEVSGSKSFANLSYGTYQQFANIYSSLHRGVGNRETLFEDLLSLINQSKAFPAAEFLAVDLAYDLYMDSGVSDYLLRAEKLLSDLRAYHPNSILLLQREAWLAIGKRDILRVEEIIEELSELSPGDPEILFLRSRLAELEGKLDLANILLLQASEIITLPISELYRAATLAIRVGDVHAARTYLTQILQLTPGNTITMGRLGLLELLYGDVNRAIAIYNELLQHKQHRSYLVNIGLALMLQKKYHEARQRFIHALELQPGSRVVKINLVDVELVLGNRKEAETLCESLLRDYQAMKDIGASDKMIQAQCLAHLGRYKKAIAITQKVLAELPSDAEIAYQAAVVYILSGEKKSALMNARRALRKGMDRRWFDLPVFANTPVAGLRS</sequence>
<keyword evidence="9" id="KW-0812">Transmembrane</keyword>
<dbReference type="EC" id="2.7.11.1" evidence="2"/>